<evidence type="ECO:0008006" key="4">
    <source>
        <dbReference type="Google" id="ProtNLM"/>
    </source>
</evidence>
<evidence type="ECO:0000313" key="2">
    <source>
        <dbReference type="EMBL" id="MFI6497880.1"/>
    </source>
</evidence>
<evidence type="ECO:0000256" key="1">
    <source>
        <dbReference type="SAM" id="MobiDB-lite"/>
    </source>
</evidence>
<accession>A0ABW7YPQ2</accession>
<reference evidence="2 3" key="1">
    <citation type="submission" date="2024-10" db="EMBL/GenBank/DDBJ databases">
        <title>The Natural Products Discovery Center: Release of the First 8490 Sequenced Strains for Exploring Actinobacteria Biosynthetic Diversity.</title>
        <authorList>
            <person name="Kalkreuter E."/>
            <person name="Kautsar S.A."/>
            <person name="Yang D."/>
            <person name="Bader C.D."/>
            <person name="Teijaro C.N."/>
            <person name="Fluegel L."/>
            <person name="Davis C.M."/>
            <person name="Simpson J.R."/>
            <person name="Lauterbach L."/>
            <person name="Steele A.D."/>
            <person name="Gui C."/>
            <person name="Meng S."/>
            <person name="Li G."/>
            <person name="Viehrig K."/>
            <person name="Ye F."/>
            <person name="Su P."/>
            <person name="Kiefer A.F."/>
            <person name="Nichols A."/>
            <person name="Cepeda A.J."/>
            <person name="Yan W."/>
            <person name="Fan B."/>
            <person name="Jiang Y."/>
            <person name="Adhikari A."/>
            <person name="Zheng C.-J."/>
            <person name="Schuster L."/>
            <person name="Cowan T.M."/>
            <person name="Smanski M.J."/>
            <person name="Chevrette M.G."/>
            <person name="De Carvalho L.P.S."/>
            <person name="Shen B."/>
        </authorList>
    </citation>
    <scope>NUCLEOTIDE SEQUENCE [LARGE SCALE GENOMIC DNA]</scope>
    <source>
        <strain evidence="2 3">NPDC050545</strain>
    </source>
</reference>
<comment type="caution">
    <text evidence="2">The sequence shown here is derived from an EMBL/GenBank/DDBJ whole genome shotgun (WGS) entry which is preliminary data.</text>
</comment>
<feature type="compositionally biased region" description="Basic and acidic residues" evidence="1">
    <location>
        <begin position="78"/>
        <end position="87"/>
    </location>
</feature>
<name>A0ABW7YPQ2_9ACTN</name>
<gene>
    <name evidence="2" type="ORF">ACIBG2_10870</name>
</gene>
<proteinExistence type="predicted"/>
<evidence type="ECO:0000313" key="3">
    <source>
        <dbReference type="Proteomes" id="UP001612741"/>
    </source>
</evidence>
<dbReference type="RefSeq" id="WP_397081104.1">
    <property type="nucleotide sequence ID" value="NZ_JBITGY010000003.1"/>
</dbReference>
<sequence>MSFGNFACQVRDPALPHQRRVSALRSCVQLYRPIGFEATLSFLHTKAGPFRTDETALLRALAMLETSRSAWQDAKDTYAAARREAKQRGQRSPHPNDINPYTPVHWYGAHREAALHAVLFWHRRRLSILLTDDDKPAHDLSACVQTCLDTGGRLPPMQRRRLADCIDQLAVRLQPALYHNDQAEYFRTRDLLTVARHLQAATSPVALPS</sequence>
<dbReference type="Proteomes" id="UP001612741">
    <property type="component" value="Unassembled WGS sequence"/>
</dbReference>
<keyword evidence="3" id="KW-1185">Reference proteome</keyword>
<feature type="region of interest" description="Disordered" evidence="1">
    <location>
        <begin position="78"/>
        <end position="97"/>
    </location>
</feature>
<protein>
    <recommendedName>
        <fullName evidence="4">HEPN domain-containing protein</fullName>
    </recommendedName>
</protein>
<organism evidence="2 3">
    <name type="scientific">Nonomuraea typhae</name>
    <dbReference type="NCBI Taxonomy" id="2603600"/>
    <lineage>
        <taxon>Bacteria</taxon>
        <taxon>Bacillati</taxon>
        <taxon>Actinomycetota</taxon>
        <taxon>Actinomycetes</taxon>
        <taxon>Streptosporangiales</taxon>
        <taxon>Streptosporangiaceae</taxon>
        <taxon>Nonomuraea</taxon>
    </lineage>
</organism>
<dbReference type="EMBL" id="JBITGY010000003">
    <property type="protein sequence ID" value="MFI6497880.1"/>
    <property type="molecule type" value="Genomic_DNA"/>
</dbReference>